<name>A0AAD9PCB5_RIDPI</name>
<reference evidence="2" key="1">
    <citation type="journal article" date="2023" name="Mol. Biol. Evol.">
        <title>Third-Generation Sequencing Reveals the Adaptive Role of the Epigenome in Three Deep-Sea Polychaetes.</title>
        <authorList>
            <person name="Perez M."/>
            <person name="Aroh O."/>
            <person name="Sun Y."/>
            <person name="Lan Y."/>
            <person name="Juniper S.K."/>
            <person name="Young C.R."/>
            <person name="Angers B."/>
            <person name="Qian P.Y."/>
        </authorList>
    </citation>
    <scope>NUCLEOTIDE SEQUENCE</scope>
    <source>
        <strain evidence="2">R07B-5</strain>
    </source>
</reference>
<organism evidence="2 3">
    <name type="scientific">Ridgeia piscesae</name>
    <name type="common">Tubeworm</name>
    <dbReference type="NCBI Taxonomy" id="27915"/>
    <lineage>
        <taxon>Eukaryota</taxon>
        <taxon>Metazoa</taxon>
        <taxon>Spiralia</taxon>
        <taxon>Lophotrochozoa</taxon>
        <taxon>Annelida</taxon>
        <taxon>Polychaeta</taxon>
        <taxon>Sedentaria</taxon>
        <taxon>Canalipalpata</taxon>
        <taxon>Sabellida</taxon>
        <taxon>Siboglinidae</taxon>
        <taxon>Ridgeia</taxon>
    </lineage>
</organism>
<sequence>MAFVGSYPASWRHYDSGQTTPRLHGKPVVDVASAKLVHINTLELDVSGGNDTFRTRRRSRLDPDNVDGSPGEAPRYVGVDPFVHILAGDAPRATPDSPGERREYVSIANRILPQERMDSEVTVKPPDGLLSLTDTDASSSLVSLAGSTAMTAMNHRLSLDTVSDANHVNGRFRHDDDDDDDDSTTEQLNDEFVPRPPVVEVTVKSSDTDVTDVDAGDMNG</sequence>
<gene>
    <name evidence="2" type="ORF">NP493_39g01003</name>
</gene>
<evidence type="ECO:0000313" key="3">
    <source>
        <dbReference type="Proteomes" id="UP001209878"/>
    </source>
</evidence>
<accession>A0AAD9PCB5</accession>
<evidence type="ECO:0000256" key="1">
    <source>
        <dbReference type="SAM" id="MobiDB-lite"/>
    </source>
</evidence>
<comment type="caution">
    <text evidence="2">The sequence shown here is derived from an EMBL/GenBank/DDBJ whole genome shotgun (WGS) entry which is preliminary data.</text>
</comment>
<proteinExistence type="predicted"/>
<keyword evidence="3" id="KW-1185">Reference proteome</keyword>
<dbReference type="Proteomes" id="UP001209878">
    <property type="component" value="Unassembled WGS sequence"/>
</dbReference>
<evidence type="ECO:0000313" key="2">
    <source>
        <dbReference type="EMBL" id="KAK2192079.1"/>
    </source>
</evidence>
<feature type="region of interest" description="Disordered" evidence="1">
    <location>
        <begin position="167"/>
        <end position="220"/>
    </location>
</feature>
<feature type="compositionally biased region" description="Acidic residues" evidence="1">
    <location>
        <begin position="209"/>
        <end position="220"/>
    </location>
</feature>
<feature type="region of interest" description="Disordered" evidence="1">
    <location>
        <begin position="49"/>
        <end position="74"/>
    </location>
</feature>
<protein>
    <submittedName>
        <fullName evidence="2">Uncharacterized protein</fullName>
    </submittedName>
</protein>
<dbReference type="EMBL" id="JAODUO010000039">
    <property type="protein sequence ID" value="KAK2192079.1"/>
    <property type="molecule type" value="Genomic_DNA"/>
</dbReference>
<dbReference type="AlphaFoldDB" id="A0AAD9PCB5"/>